<name>V5G8U5_ANOGL</name>
<sequence>IMSYSLMNLNSFYQLLMEVLLFLETLIAVILYLEITNKQTFTITKFMNLCDLKQINTVLNMHGRILDLAFTNLTCIINRDNAPLVAEDAQYHPALVLNFFNLGVREKQFGVNTCQGKTNYNFRRADFAGLYGALMDIDWSFLENIIDVNVALDLFYGKIYTIFNSFIPTFKVFKRKYPPWYTADMIKSIKRKARCFKHFKNTGRHEFLREYKELRAYIKRCSGLAYNDYIVNAELNLCHHPEQFWSFIHSKNRSTRIPGSMNYNGQTLNDQQIIV</sequence>
<feature type="non-terminal residue" evidence="2">
    <location>
        <position position="1"/>
    </location>
</feature>
<feature type="non-terminal residue" evidence="2">
    <location>
        <position position="275"/>
    </location>
</feature>
<keyword evidence="1" id="KW-0812">Transmembrane</keyword>
<accession>V5G8U5</accession>
<protein>
    <submittedName>
        <fullName evidence="2">Uncharacterized protein</fullName>
    </submittedName>
</protein>
<dbReference type="AlphaFoldDB" id="V5G8U5"/>
<proteinExistence type="predicted"/>
<keyword evidence="1" id="KW-0472">Membrane</keyword>
<organism evidence="2">
    <name type="scientific">Anoplophora glabripennis</name>
    <name type="common">Asian longhorn beetle</name>
    <name type="synonym">Anoplophora nobilis</name>
    <dbReference type="NCBI Taxonomy" id="217634"/>
    <lineage>
        <taxon>Eukaryota</taxon>
        <taxon>Metazoa</taxon>
        <taxon>Ecdysozoa</taxon>
        <taxon>Arthropoda</taxon>
        <taxon>Hexapoda</taxon>
        <taxon>Insecta</taxon>
        <taxon>Pterygota</taxon>
        <taxon>Neoptera</taxon>
        <taxon>Endopterygota</taxon>
        <taxon>Coleoptera</taxon>
        <taxon>Polyphaga</taxon>
        <taxon>Cucujiformia</taxon>
        <taxon>Chrysomeloidea</taxon>
        <taxon>Cerambycidae</taxon>
        <taxon>Lamiinae</taxon>
        <taxon>Lamiini</taxon>
        <taxon>Anoplophora</taxon>
    </lineage>
</organism>
<dbReference type="EMBL" id="GALX01001916">
    <property type="protein sequence ID" value="JAB66550.1"/>
    <property type="molecule type" value="Transcribed_RNA"/>
</dbReference>
<evidence type="ECO:0000256" key="1">
    <source>
        <dbReference type="SAM" id="Phobius"/>
    </source>
</evidence>
<reference evidence="2" key="1">
    <citation type="submission" date="2013-07" db="EMBL/GenBank/DDBJ databases">
        <title>Midgut Transcriptome Profiling of Anoplphora glabripennis, a Lignocellulose Degrading, Wood-Boring Cerambycid.</title>
        <authorList>
            <person name="Scully E.D."/>
            <person name="Hoover K."/>
            <person name="Carlson J.E."/>
            <person name="Tien M."/>
            <person name="Geib S.M."/>
        </authorList>
    </citation>
    <scope>NUCLEOTIDE SEQUENCE</scope>
</reference>
<feature type="transmembrane region" description="Helical" evidence="1">
    <location>
        <begin position="12"/>
        <end position="33"/>
    </location>
</feature>
<keyword evidence="1" id="KW-1133">Transmembrane helix</keyword>
<evidence type="ECO:0000313" key="2">
    <source>
        <dbReference type="EMBL" id="JAB66550.1"/>
    </source>
</evidence>